<dbReference type="Pfam" id="PF00144">
    <property type="entry name" value="Beta-lactamase"/>
    <property type="match status" value="1"/>
</dbReference>
<organism evidence="5 6">
    <name type="scientific">Neonectria ditissima</name>
    <dbReference type="NCBI Taxonomy" id="78410"/>
    <lineage>
        <taxon>Eukaryota</taxon>
        <taxon>Fungi</taxon>
        <taxon>Dikarya</taxon>
        <taxon>Ascomycota</taxon>
        <taxon>Pezizomycotina</taxon>
        <taxon>Sordariomycetes</taxon>
        <taxon>Hypocreomycetidae</taxon>
        <taxon>Hypocreales</taxon>
        <taxon>Nectriaceae</taxon>
        <taxon>Neonectria</taxon>
    </lineage>
</organism>
<dbReference type="STRING" id="78410.A0A0P7BS62"/>
<feature type="domain" description="Beta-lactamase-related" evidence="3">
    <location>
        <begin position="98"/>
        <end position="396"/>
    </location>
</feature>
<gene>
    <name evidence="5" type="ORF">AK830_g3316</name>
</gene>
<dbReference type="PANTHER" id="PTHR22935">
    <property type="entry name" value="PENICILLIN-BINDING PROTEIN"/>
    <property type="match status" value="1"/>
</dbReference>
<keyword evidence="2" id="KW-0732">Signal</keyword>
<dbReference type="InterPro" id="IPR001466">
    <property type="entry name" value="Beta-lactam-related"/>
</dbReference>
<evidence type="ECO:0000256" key="2">
    <source>
        <dbReference type="SAM" id="SignalP"/>
    </source>
</evidence>
<proteinExistence type="inferred from homology"/>
<dbReference type="InterPro" id="IPR051478">
    <property type="entry name" value="Beta-lactamase-like_AB/R"/>
</dbReference>
<dbReference type="EMBL" id="LKCW01000036">
    <property type="protein sequence ID" value="KPM43219.1"/>
    <property type="molecule type" value="Genomic_DNA"/>
</dbReference>
<dbReference type="Pfam" id="PF26335">
    <property type="entry name" value="ARB_00930_C"/>
    <property type="match status" value="1"/>
</dbReference>
<dbReference type="OrthoDB" id="10250282at2759"/>
<dbReference type="InterPro" id="IPR058664">
    <property type="entry name" value="ARB_00930-like_C"/>
</dbReference>
<dbReference type="SUPFAM" id="SSF56601">
    <property type="entry name" value="beta-lactamase/transpeptidase-like"/>
    <property type="match status" value="1"/>
</dbReference>
<dbReference type="PANTHER" id="PTHR22935:SF95">
    <property type="entry name" value="BETA-LACTAMASE-LIKE 1-RELATED"/>
    <property type="match status" value="1"/>
</dbReference>
<evidence type="ECO:0000256" key="1">
    <source>
        <dbReference type="ARBA" id="ARBA00038473"/>
    </source>
</evidence>
<accession>A0A0P7BS62</accession>
<comment type="caution">
    <text evidence="5">The sequence shown here is derived from an EMBL/GenBank/DDBJ whole genome shotgun (WGS) entry which is preliminary data.</text>
</comment>
<dbReference type="Proteomes" id="UP000050424">
    <property type="component" value="Unassembled WGS sequence"/>
</dbReference>
<dbReference type="InterPro" id="IPR012338">
    <property type="entry name" value="Beta-lactam/transpept-like"/>
</dbReference>
<feature type="domain" description="Beta-lactamase-like ARB-00930-like C-terminal" evidence="4">
    <location>
        <begin position="434"/>
        <end position="578"/>
    </location>
</feature>
<feature type="signal peptide" evidence="2">
    <location>
        <begin position="1"/>
        <end position="22"/>
    </location>
</feature>
<feature type="chain" id="PRO_5006136147" evidence="2">
    <location>
        <begin position="23"/>
        <end position="579"/>
    </location>
</feature>
<evidence type="ECO:0000313" key="5">
    <source>
        <dbReference type="EMBL" id="KPM43219.1"/>
    </source>
</evidence>
<reference evidence="5 6" key="1">
    <citation type="submission" date="2015-09" db="EMBL/GenBank/DDBJ databases">
        <title>Draft genome of a European isolate of the apple canker pathogen Neonectria ditissima.</title>
        <authorList>
            <person name="Gomez-Cortecero A."/>
            <person name="Harrison R.J."/>
            <person name="Armitage A.D."/>
        </authorList>
    </citation>
    <scope>NUCLEOTIDE SEQUENCE [LARGE SCALE GENOMIC DNA]</scope>
    <source>
        <strain evidence="5 6">R09/05</strain>
    </source>
</reference>
<comment type="similarity">
    <text evidence="1">Belongs to the beta-lactamase family.</text>
</comment>
<keyword evidence="6" id="KW-1185">Reference proteome</keyword>
<evidence type="ECO:0000313" key="6">
    <source>
        <dbReference type="Proteomes" id="UP000050424"/>
    </source>
</evidence>
<evidence type="ECO:0000259" key="3">
    <source>
        <dbReference type="Pfam" id="PF00144"/>
    </source>
</evidence>
<dbReference type="Gene3D" id="3.40.710.10">
    <property type="entry name" value="DD-peptidase/beta-lactamase superfamily"/>
    <property type="match status" value="1"/>
</dbReference>
<sequence>MPFLFRVVTAVAASSCVLLANASNCPPLGAVLPPPLAPSKSKSVQSAIEGLTVRLDEEITSTLNASGISIGVKSLHEDEQLFKYHFSPPVLSGIGTELIDEHTIYRVGSVSKVFPVLVALQSKSINMADSVLEYIPELRNGSKHDAIYGVNWEEVTIGSLASHLSGIASDTAFDLALSSATPWTDMGLPEVPKRTGPDCSGVPGTRPCTANDLIRDINKSPPVYAPYISPSYSNVGFALLSMVIEAATGEKFQDVVQSSVFDAVGMNSTSFFGPLTSFDKIGFVPDGEEIWNLTLGVFEAAGGMFSNTIDMLAFCEAILGNRLLSPKETHQWMKPDTHTSSFAFSAGAPWEIFRSDTITSDGRIVDVYGKGGDYGSYRAFIRMIPDYDVSISVLTGGPEISLGHSLRMRISSIVVETLLPAIEQAGRDEASSPQGFTGIYTEKSTNSSITLNLDSGPGLVISNFTIRGFDVLNNIGSYSGEATEPGHVEGRLYPTRLSQELKGGSAEVAWRAVFDSATDTQKALEAQVFYKDGACQSWFSLDRLSYNFLSLAEFVFVKSQYGEIKAIKNKAFNVTLTKE</sequence>
<name>A0A0P7BS62_9HYPO</name>
<evidence type="ECO:0000259" key="4">
    <source>
        <dbReference type="Pfam" id="PF26335"/>
    </source>
</evidence>
<dbReference type="AlphaFoldDB" id="A0A0P7BS62"/>
<protein>
    <submittedName>
        <fullName evidence="5">Uncharacterized protein</fullName>
    </submittedName>
</protein>